<protein>
    <submittedName>
        <fullName evidence="1">Acetolactate synthase</fullName>
    </submittedName>
</protein>
<dbReference type="InterPro" id="IPR045467">
    <property type="entry name" value="DUF6497"/>
</dbReference>
<evidence type="ECO:0000313" key="1">
    <source>
        <dbReference type="EMBL" id="MBV7378605.1"/>
    </source>
</evidence>
<dbReference type="EMBL" id="JAHUZE010000002">
    <property type="protein sequence ID" value="MBV7378605.1"/>
    <property type="molecule type" value="Genomic_DNA"/>
</dbReference>
<sequence length="116" mass="12773">MVLADEIELPSGKAVTFHDVIWGEPGPAGLTVRFRFLDPDLAATIDELDFDGMEADTAFLCETYALERITEMGPQPQQIIVSIADREVPFGEPAPEAAQIFEAYAFDGETCTWEGF</sequence>
<proteinExistence type="predicted"/>
<evidence type="ECO:0000313" key="2">
    <source>
        <dbReference type="Proteomes" id="UP000756530"/>
    </source>
</evidence>
<accession>A0ABS6T089</accession>
<gene>
    <name evidence="1" type="ORF">KJP28_06670</name>
</gene>
<organism evidence="1 2">
    <name type="scientific">Maritimibacter dapengensis</name>
    <dbReference type="NCBI Taxonomy" id="2836868"/>
    <lineage>
        <taxon>Bacteria</taxon>
        <taxon>Pseudomonadati</taxon>
        <taxon>Pseudomonadota</taxon>
        <taxon>Alphaproteobacteria</taxon>
        <taxon>Rhodobacterales</taxon>
        <taxon>Roseobacteraceae</taxon>
        <taxon>Maritimibacter</taxon>
    </lineage>
</organism>
<dbReference type="Proteomes" id="UP000756530">
    <property type="component" value="Unassembled WGS sequence"/>
</dbReference>
<keyword evidence="2" id="KW-1185">Reference proteome</keyword>
<reference evidence="1 2" key="1">
    <citation type="submission" date="2021-05" db="EMBL/GenBank/DDBJ databases">
        <title>Culturable bacteria isolated from Daya Bay.</title>
        <authorList>
            <person name="Zheng W."/>
            <person name="Yu S."/>
            <person name="Huang Y."/>
        </authorList>
    </citation>
    <scope>NUCLEOTIDE SEQUENCE [LARGE SCALE GENOMIC DNA]</scope>
    <source>
        <strain evidence="1 2">DP4N28-5</strain>
    </source>
</reference>
<name>A0ABS6T089_9RHOB</name>
<comment type="caution">
    <text evidence="1">The sequence shown here is derived from an EMBL/GenBank/DDBJ whole genome shotgun (WGS) entry which is preliminary data.</text>
</comment>
<dbReference type="Pfam" id="PF20107">
    <property type="entry name" value="DUF6497"/>
    <property type="match status" value="1"/>
</dbReference>